<evidence type="ECO:0000313" key="4">
    <source>
        <dbReference type="Proteomes" id="UP000295064"/>
    </source>
</evidence>
<dbReference type="SMART" id="SM00530">
    <property type="entry name" value="HTH_XRE"/>
    <property type="match status" value="1"/>
</dbReference>
<dbReference type="EMBL" id="SNWX01000004">
    <property type="protein sequence ID" value="TDO94181.1"/>
    <property type="molecule type" value="Genomic_DNA"/>
</dbReference>
<accession>A0A4R6LZ62</accession>
<sequence>MTFGENLKKARKNKGFTQKDLAEIVGIKRSTIAGYESKNQEPAYDVLKKIAKALDCSIDTLLAVDYNSYQVSENNITKEILNNDQLKLLFNEIRGMSNDNIEFYRNLIKFIESEKG</sequence>
<dbReference type="InterPro" id="IPR010982">
    <property type="entry name" value="Lambda_DNA-bd_dom_sf"/>
</dbReference>
<organism evidence="3 4">
    <name type="scientific">Halanaerobium saccharolyticum</name>
    <dbReference type="NCBI Taxonomy" id="43595"/>
    <lineage>
        <taxon>Bacteria</taxon>
        <taxon>Bacillati</taxon>
        <taxon>Bacillota</taxon>
        <taxon>Clostridia</taxon>
        <taxon>Halanaerobiales</taxon>
        <taxon>Halanaerobiaceae</taxon>
        <taxon>Halanaerobium</taxon>
    </lineage>
</organism>
<proteinExistence type="predicted"/>
<dbReference type="Proteomes" id="UP000295064">
    <property type="component" value="Unassembled WGS sequence"/>
</dbReference>
<dbReference type="CDD" id="cd00093">
    <property type="entry name" value="HTH_XRE"/>
    <property type="match status" value="1"/>
</dbReference>
<dbReference type="PANTHER" id="PTHR46558">
    <property type="entry name" value="TRACRIPTIONAL REGULATORY PROTEIN-RELATED-RELATED"/>
    <property type="match status" value="1"/>
</dbReference>
<dbReference type="PANTHER" id="PTHR46558:SF11">
    <property type="entry name" value="HTH-TYPE TRANSCRIPTIONAL REGULATOR XRE"/>
    <property type="match status" value="1"/>
</dbReference>
<protein>
    <submittedName>
        <fullName evidence="3">Helix-turn-helix protein</fullName>
    </submittedName>
</protein>
<dbReference type="Gene3D" id="1.10.260.40">
    <property type="entry name" value="lambda repressor-like DNA-binding domains"/>
    <property type="match status" value="1"/>
</dbReference>
<comment type="caution">
    <text evidence="3">The sequence shown here is derived from an EMBL/GenBank/DDBJ whole genome shotgun (WGS) entry which is preliminary data.</text>
</comment>
<dbReference type="AlphaFoldDB" id="A0A4R6LZ62"/>
<dbReference type="InterPro" id="IPR001387">
    <property type="entry name" value="Cro/C1-type_HTH"/>
</dbReference>
<dbReference type="Pfam" id="PF01381">
    <property type="entry name" value="HTH_3"/>
    <property type="match status" value="1"/>
</dbReference>
<dbReference type="GO" id="GO:0003677">
    <property type="term" value="F:DNA binding"/>
    <property type="evidence" value="ECO:0007669"/>
    <property type="project" value="UniProtKB-KW"/>
</dbReference>
<dbReference type="RefSeq" id="WP_166637971.1">
    <property type="nucleotide sequence ID" value="NZ_SNWX01000004.1"/>
</dbReference>
<reference evidence="3 4" key="1">
    <citation type="submission" date="2019-03" db="EMBL/GenBank/DDBJ databases">
        <title>Subsurface microbial communities from deep shales in Ohio and West Virginia, USA.</title>
        <authorList>
            <person name="Wrighton K."/>
        </authorList>
    </citation>
    <scope>NUCLEOTIDE SEQUENCE [LARGE SCALE GENOMIC DNA]</scope>
    <source>
        <strain evidence="3 4">MA284_T2</strain>
    </source>
</reference>
<name>A0A4R6LZ62_9FIRM</name>
<dbReference type="SUPFAM" id="SSF47413">
    <property type="entry name" value="lambda repressor-like DNA-binding domains"/>
    <property type="match status" value="1"/>
</dbReference>
<dbReference type="PROSITE" id="PS50943">
    <property type="entry name" value="HTH_CROC1"/>
    <property type="match status" value="1"/>
</dbReference>
<evidence type="ECO:0000313" key="3">
    <source>
        <dbReference type="EMBL" id="TDO94181.1"/>
    </source>
</evidence>
<gene>
    <name evidence="3" type="ORF">DFR79_104147</name>
</gene>
<evidence type="ECO:0000256" key="1">
    <source>
        <dbReference type="ARBA" id="ARBA00023125"/>
    </source>
</evidence>
<evidence type="ECO:0000259" key="2">
    <source>
        <dbReference type="PROSITE" id="PS50943"/>
    </source>
</evidence>
<keyword evidence="1" id="KW-0238">DNA-binding</keyword>
<feature type="domain" description="HTH cro/C1-type" evidence="2">
    <location>
        <begin position="7"/>
        <end position="61"/>
    </location>
</feature>